<dbReference type="Gene3D" id="3.30.200.20">
    <property type="entry name" value="Phosphorylase Kinase, domain 1"/>
    <property type="match status" value="1"/>
</dbReference>
<dbReference type="PROSITE" id="PS00107">
    <property type="entry name" value="PROTEIN_KINASE_ATP"/>
    <property type="match status" value="1"/>
</dbReference>
<dbReference type="SUPFAM" id="SSF56112">
    <property type="entry name" value="Protein kinase-like (PK-like)"/>
    <property type="match status" value="1"/>
</dbReference>
<dbReference type="FunFam" id="3.30.200.20:FF:000248">
    <property type="entry name" value="Serine/threonine-protein kinase PBS1"/>
    <property type="match status" value="1"/>
</dbReference>
<dbReference type="GO" id="GO:0005524">
    <property type="term" value="F:ATP binding"/>
    <property type="evidence" value="ECO:0007669"/>
    <property type="project" value="UniProtKB-UniRule"/>
</dbReference>
<dbReference type="PROSITE" id="PS50011">
    <property type="entry name" value="PROTEIN_KINASE_DOM"/>
    <property type="match status" value="1"/>
</dbReference>
<dbReference type="InterPro" id="IPR011009">
    <property type="entry name" value="Kinase-like_dom_sf"/>
</dbReference>
<dbReference type="InterPro" id="IPR001245">
    <property type="entry name" value="Ser-Thr/Tyr_kinase_cat_dom"/>
</dbReference>
<evidence type="ECO:0000256" key="3">
    <source>
        <dbReference type="ARBA" id="ARBA00023136"/>
    </source>
</evidence>
<dbReference type="AlphaFoldDB" id="A0ABD0V528"/>
<dbReference type="InterPro" id="IPR000719">
    <property type="entry name" value="Prot_kinase_dom"/>
</dbReference>
<evidence type="ECO:0000256" key="1">
    <source>
        <dbReference type="ARBA" id="ARBA00004370"/>
    </source>
</evidence>
<dbReference type="GO" id="GO:0005886">
    <property type="term" value="C:plasma membrane"/>
    <property type="evidence" value="ECO:0007669"/>
    <property type="project" value="UniProtKB-ARBA"/>
</dbReference>
<keyword evidence="2" id="KW-0723">Serine/threonine-protein kinase</keyword>
<comment type="subcellular location">
    <subcellularLocation>
        <location evidence="1">Membrane</location>
    </subcellularLocation>
</comment>
<keyword evidence="2" id="KW-0808">Transferase</keyword>
<dbReference type="InterPro" id="IPR017441">
    <property type="entry name" value="Protein_kinase_ATP_BS"/>
</dbReference>
<keyword evidence="4" id="KW-0067">ATP-binding</keyword>
<accession>A0ABD0V528</accession>
<keyword evidence="2" id="KW-0418">Kinase</keyword>
<proteinExistence type="predicted"/>
<evidence type="ECO:0000313" key="7">
    <source>
        <dbReference type="EMBL" id="KAL0920162.1"/>
    </source>
</evidence>
<keyword evidence="8" id="KW-1185">Reference proteome</keyword>
<dbReference type="GO" id="GO:0004674">
    <property type="term" value="F:protein serine/threonine kinase activity"/>
    <property type="evidence" value="ECO:0007669"/>
    <property type="project" value="UniProtKB-KW"/>
</dbReference>
<feature type="binding site" evidence="4">
    <location>
        <position position="114"/>
    </location>
    <ligand>
        <name>ATP</name>
        <dbReference type="ChEBI" id="CHEBI:30616"/>
    </ligand>
</feature>
<comment type="caution">
    <text evidence="7">The sequence shown here is derived from an EMBL/GenBank/DDBJ whole genome shotgun (WGS) entry which is preliminary data.</text>
</comment>
<reference evidence="7 8" key="1">
    <citation type="journal article" date="2024" name="Plant Biotechnol. J.">
        <title>Dendrobium thyrsiflorum genome and its molecular insights into genes involved in important horticultural traits.</title>
        <authorList>
            <person name="Chen B."/>
            <person name="Wang J.Y."/>
            <person name="Zheng P.J."/>
            <person name="Li K.L."/>
            <person name="Liang Y.M."/>
            <person name="Chen X.F."/>
            <person name="Zhang C."/>
            <person name="Zhao X."/>
            <person name="He X."/>
            <person name="Zhang G.Q."/>
            <person name="Liu Z.J."/>
            <person name="Xu Q."/>
        </authorList>
    </citation>
    <scope>NUCLEOTIDE SEQUENCE [LARGE SCALE GENOMIC DNA]</scope>
    <source>
        <strain evidence="7">GZMU011</strain>
    </source>
</reference>
<name>A0ABD0V528_DENTH</name>
<evidence type="ECO:0000256" key="5">
    <source>
        <dbReference type="SAM" id="MobiDB-lite"/>
    </source>
</evidence>
<evidence type="ECO:0000259" key="6">
    <source>
        <dbReference type="PROSITE" id="PS50011"/>
    </source>
</evidence>
<dbReference type="Pfam" id="PF07714">
    <property type="entry name" value="PK_Tyr_Ser-Thr"/>
    <property type="match status" value="1"/>
</dbReference>
<protein>
    <recommendedName>
        <fullName evidence="6">Protein kinase domain-containing protein</fullName>
    </recommendedName>
</protein>
<dbReference type="Proteomes" id="UP001552299">
    <property type="component" value="Unassembled WGS sequence"/>
</dbReference>
<dbReference type="EMBL" id="JANQDX010000008">
    <property type="protein sequence ID" value="KAL0920162.1"/>
    <property type="molecule type" value="Genomic_DNA"/>
</dbReference>
<evidence type="ECO:0000256" key="2">
    <source>
        <dbReference type="ARBA" id="ARBA00022527"/>
    </source>
</evidence>
<evidence type="ECO:0000256" key="4">
    <source>
        <dbReference type="PROSITE-ProRule" id="PRU10141"/>
    </source>
</evidence>
<evidence type="ECO:0000313" key="8">
    <source>
        <dbReference type="Proteomes" id="UP001552299"/>
    </source>
</evidence>
<sequence length="321" mass="36023">MGCFPCFGSEEVVNFHPPEEGDVKKEERPMVAPRIKTLSSGSDRFRSRSNLGAKKEALALKDGSGVTISAQTFTFRELAAATKNFRPACFLGEGGFGRVYKGHLESTGQIVAVKQLDKDGLQGNREFLVEVLMLSLLHHPNLVNLIGYCADGDQRLLVIHVIGNFNKSMQPKARPIFNDPKNLSKLADPRLQGRYPMRGLFQAVAVAFMCIQEEAAARPLIADVVTALSFLVNKPYDPHTSSHHSEERRSQGPRDEKMERENPENGCKWDAYVLEKDDSPSQIAGILKKKEFDRDREVSEAMMWGANWREKQRATNQENFD</sequence>
<keyword evidence="4" id="KW-0547">Nucleotide-binding</keyword>
<keyword evidence="3" id="KW-0472">Membrane</keyword>
<gene>
    <name evidence="7" type="ORF">M5K25_009279</name>
</gene>
<feature type="region of interest" description="Disordered" evidence="5">
    <location>
        <begin position="236"/>
        <end position="269"/>
    </location>
</feature>
<feature type="compositionally biased region" description="Basic and acidic residues" evidence="5">
    <location>
        <begin position="243"/>
        <end position="263"/>
    </location>
</feature>
<dbReference type="PANTHER" id="PTHR47985">
    <property type="entry name" value="OS07G0668900 PROTEIN"/>
    <property type="match status" value="1"/>
</dbReference>
<feature type="domain" description="Protein kinase" evidence="6">
    <location>
        <begin position="85"/>
        <end position="321"/>
    </location>
</feature>
<organism evidence="7 8">
    <name type="scientific">Dendrobium thyrsiflorum</name>
    <name type="common">Pinecone-like raceme dendrobium</name>
    <name type="synonym">Orchid</name>
    <dbReference type="NCBI Taxonomy" id="117978"/>
    <lineage>
        <taxon>Eukaryota</taxon>
        <taxon>Viridiplantae</taxon>
        <taxon>Streptophyta</taxon>
        <taxon>Embryophyta</taxon>
        <taxon>Tracheophyta</taxon>
        <taxon>Spermatophyta</taxon>
        <taxon>Magnoliopsida</taxon>
        <taxon>Liliopsida</taxon>
        <taxon>Asparagales</taxon>
        <taxon>Orchidaceae</taxon>
        <taxon>Epidendroideae</taxon>
        <taxon>Malaxideae</taxon>
        <taxon>Dendrobiinae</taxon>
        <taxon>Dendrobium</taxon>
    </lineage>
</organism>
<dbReference type="PANTHER" id="PTHR47985:SF44">
    <property type="entry name" value="SERINE_THREONINE-PROTEIN KINASE PBS1"/>
    <property type="match status" value="1"/>
</dbReference>